<evidence type="ECO:0000313" key="7">
    <source>
        <dbReference type="Proteomes" id="UP001620626"/>
    </source>
</evidence>
<organism evidence="6 7">
    <name type="scientific">Heterodera trifolii</name>
    <dbReference type="NCBI Taxonomy" id="157864"/>
    <lineage>
        <taxon>Eukaryota</taxon>
        <taxon>Metazoa</taxon>
        <taxon>Ecdysozoa</taxon>
        <taxon>Nematoda</taxon>
        <taxon>Chromadorea</taxon>
        <taxon>Rhabditida</taxon>
        <taxon>Tylenchina</taxon>
        <taxon>Tylenchomorpha</taxon>
        <taxon>Tylenchoidea</taxon>
        <taxon>Heteroderidae</taxon>
        <taxon>Heteroderinae</taxon>
        <taxon>Heterodera</taxon>
    </lineage>
</organism>
<dbReference type="GO" id="GO:0016020">
    <property type="term" value="C:membrane"/>
    <property type="evidence" value="ECO:0007669"/>
    <property type="project" value="UniProtKB-SubCell"/>
</dbReference>
<dbReference type="AlphaFoldDB" id="A0ABD2M087"/>
<keyword evidence="3 5" id="KW-1133">Transmembrane helix</keyword>
<feature type="transmembrane region" description="Helical" evidence="5">
    <location>
        <begin position="248"/>
        <end position="271"/>
    </location>
</feature>
<dbReference type="EMBL" id="JBICBT010000204">
    <property type="protein sequence ID" value="KAL3120916.1"/>
    <property type="molecule type" value="Genomic_DNA"/>
</dbReference>
<reference evidence="6 7" key="1">
    <citation type="submission" date="2024-10" db="EMBL/GenBank/DDBJ databases">
        <authorList>
            <person name="Kim D."/>
        </authorList>
    </citation>
    <scope>NUCLEOTIDE SEQUENCE [LARGE SCALE GENOMIC DNA]</scope>
    <source>
        <strain evidence="6">BH-2024</strain>
    </source>
</reference>
<protein>
    <recommendedName>
        <fullName evidence="8">G-protein coupled receptors family 1 profile domain-containing protein</fullName>
    </recommendedName>
</protein>
<dbReference type="Pfam" id="PF10320">
    <property type="entry name" value="7TM_GPCR_Srsx"/>
    <property type="match status" value="1"/>
</dbReference>
<sequence>MTSIFTAGPVALACGEVALALIMIASNGLLVFVTLKAKNLDSTCNWLIAANSACISLYASTFFIQFGILLLRPSGIPLWHCCLLVSVPLFFLCCQNVLFPLIALDRLFGAIVPLKQMGRTYKCRFMLFALIASSSYGSFMVAASFNKSIINLSENLVLCMTPDPAPAYFSDCNWMLNICSVVLYLALWVRVKVPSSSSTASSVPNATVSRRVTLSLLLIFAVETFGWVSNWSVRLALAQFGASESTKWHVMSFCAYSLQVSLSLNGPILLARSYEYRKAFQAAFFPPSSKPSFVQIVHQRNGKTMIKKPCRN</sequence>
<feature type="transmembrane region" description="Helical" evidence="5">
    <location>
        <begin position="212"/>
        <end position="228"/>
    </location>
</feature>
<evidence type="ECO:0000256" key="3">
    <source>
        <dbReference type="ARBA" id="ARBA00022989"/>
    </source>
</evidence>
<comment type="subcellular location">
    <subcellularLocation>
        <location evidence="1">Membrane</location>
    </subcellularLocation>
</comment>
<comment type="caution">
    <text evidence="6">The sequence shown here is derived from an EMBL/GenBank/DDBJ whole genome shotgun (WGS) entry which is preliminary data.</text>
</comment>
<dbReference type="PANTHER" id="PTHR23360">
    <property type="entry name" value="G-PROTEIN COUPLED RECEPTORS FAMILY 1 PROFILE DOMAIN-CONTAINING PROTEIN-RELATED"/>
    <property type="match status" value="1"/>
</dbReference>
<accession>A0ABD2M087</accession>
<keyword evidence="7" id="KW-1185">Reference proteome</keyword>
<proteinExistence type="predicted"/>
<dbReference type="SUPFAM" id="SSF81321">
    <property type="entry name" value="Family A G protein-coupled receptor-like"/>
    <property type="match status" value="1"/>
</dbReference>
<dbReference type="PANTHER" id="PTHR23360:SF5">
    <property type="entry name" value="G-PROTEIN COUPLED RECEPTORS FAMILY 1 PROFILE DOMAIN-CONTAINING PROTEIN"/>
    <property type="match status" value="1"/>
</dbReference>
<feature type="transmembrane region" description="Helical" evidence="5">
    <location>
        <begin position="17"/>
        <end position="35"/>
    </location>
</feature>
<evidence type="ECO:0008006" key="8">
    <source>
        <dbReference type="Google" id="ProtNLM"/>
    </source>
</evidence>
<evidence type="ECO:0000256" key="4">
    <source>
        <dbReference type="ARBA" id="ARBA00023136"/>
    </source>
</evidence>
<dbReference type="InterPro" id="IPR019424">
    <property type="entry name" value="7TM_GPCR_Srsx"/>
</dbReference>
<evidence type="ECO:0000313" key="6">
    <source>
        <dbReference type="EMBL" id="KAL3120916.1"/>
    </source>
</evidence>
<evidence type="ECO:0000256" key="5">
    <source>
        <dbReference type="SAM" id="Phobius"/>
    </source>
</evidence>
<dbReference type="Proteomes" id="UP001620626">
    <property type="component" value="Unassembled WGS sequence"/>
</dbReference>
<dbReference type="InterPro" id="IPR047130">
    <property type="entry name" value="7TM_GPCR_Srsx_nematod"/>
</dbReference>
<gene>
    <name evidence="6" type="ORF">niasHT_004547</name>
</gene>
<name>A0ABD2M087_9BILA</name>
<dbReference type="SMART" id="SM01381">
    <property type="entry name" value="7TM_GPCR_Srsx"/>
    <property type="match status" value="1"/>
</dbReference>
<evidence type="ECO:0000256" key="1">
    <source>
        <dbReference type="ARBA" id="ARBA00004370"/>
    </source>
</evidence>
<feature type="transmembrane region" description="Helical" evidence="5">
    <location>
        <begin position="47"/>
        <end position="71"/>
    </location>
</feature>
<dbReference type="Gene3D" id="1.20.1070.10">
    <property type="entry name" value="Rhodopsin 7-helix transmembrane proteins"/>
    <property type="match status" value="1"/>
</dbReference>
<keyword evidence="2 5" id="KW-0812">Transmembrane</keyword>
<evidence type="ECO:0000256" key="2">
    <source>
        <dbReference type="ARBA" id="ARBA00022692"/>
    </source>
</evidence>
<feature type="transmembrane region" description="Helical" evidence="5">
    <location>
        <begin position="77"/>
        <end position="104"/>
    </location>
</feature>
<dbReference type="InterPro" id="IPR000276">
    <property type="entry name" value="GPCR_Rhodpsn"/>
</dbReference>
<feature type="transmembrane region" description="Helical" evidence="5">
    <location>
        <begin position="125"/>
        <end position="145"/>
    </location>
</feature>
<feature type="transmembrane region" description="Helical" evidence="5">
    <location>
        <begin position="174"/>
        <end position="191"/>
    </location>
</feature>
<keyword evidence="4 5" id="KW-0472">Membrane</keyword>